<evidence type="ECO:0000256" key="1">
    <source>
        <dbReference type="ARBA" id="ARBA00005525"/>
    </source>
</evidence>
<organism evidence="7 8">
    <name type="scientific">Heyndrickxia acidicola</name>
    <dbReference type="NCBI Taxonomy" id="209389"/>
    <lineage>
        <taxon>Bacteria</taxon>
        <taxon>Bacillati</taxon>
        <taxon>Bacillota</taxon>
        <taxon>Bacilli</taxon>
        <taxon>Bacillales</taxon>
        <taxon>Bacillaceae</taxon>
        <taxon>Heyndrickxia</taxon>
    </lineage>
</organism>
<comment type="caution">
    <text evidence="7">The sequence shown here is derived from an EMBL/GenBank/DDBJ whole genome shotgun (WGS) entry which is preliminary data.</text>
</comment>
<comment type="catalytic activity">
    <reaction evidence="2 4">
        <text>L-proline + NADP(+) = (S)-1-pyrroline-5-carboxylate + NADPH + 2 H(+)</text>
        <dbReference type="Rhea" id="RHEA:14109"/>
        <dbReference type="ChEBI" id="CHEBI:15378"/>
        <dbReference type="ChEBI" id="CHEBI:17388"/>
        <dbReference type="ChEBI" id="CHEBI:57783"/>
        <dbReference type="ChEBI" id="CHEBI:58349"/>
        <dbReference type="ChEBI" id="CHEBI:60039"/>
        <dbReference type="EC" id="1.5.1.2"/>
    </reaction>
</comment>
<dbReference type="HAMAP" id="MF_01925">
    <property type="entry name" value="P5C_reductase"/>
    <property type="match status" value="1"/>
</dbReference>
<dbReference type="Pfam" id="PF03807">
    <property type="entry name" value="F420_oxidored"/>
    <property type="match status" value="1"/>
</dbReference>
<evidence type="ECO:0000256" key="4">
    <source>
        <dbReference type="RuleBase" id="RU003903"/>
    </source>
</evidence>
<keyword evidence="2 4" id="KW-0521">NADP</keyword>
<evidence type="ECO:0000256" key="3">
    <source>
        <dbReference type="NCBIfam" id="TIGR00112"/>
    </source>
</evidence>
<dbReference type="InterPro" id="IPR036291">
    <property type="entry name" value="NAD(P)-bd_dom_sf"/>
</dbReference>
<dbReference type="Proteomes" id="UP001341444">
    <property type="component" value="Unassembled WGS sequence"/>
</dbReference>
<comment type="pathway">
    <text evidence="2 4">Amino-acid biosynthesis; L-proline biosynthesis; L-proline from L-glutamate 5-semialdehyde: step 1/1.</text>
</comment>
<comment type="similarity">
    <text evidence="1 2 4">Belongs to the pyrroline-5-carboxylate reductase family.</text>
</comment>
<gene>
    <name evidence="2 7" type="primary">proC</name>
    <name evidence="7" type="ORF">P4T90_15805</name>
</gene>
<keyword evidence="2" id="KW-0963">Cytoplasm</keyword>
<dbReference type="PANTHER" id="PTHR11645">
    <property type="entry name" value="PYRROLINE-5-CARBOXYLATE REDUCTASE"/>
    <property type="match status" value="1"/>
</dbReference>
<feature type="domain" description="Pyrroline-5-carboxylate reductase dimerisation" evidence="6">
    <location>
        <begin position="165"/>
        <end position="268"/>
    </location>
</feature>
<dbReference type="PIRSF" id="PIRSF000193">
    <property type="entry name" value="Pyrrol-5-carb_rd"/>
    <property type="match status" value="1"/>
</dbReference>
<keyword evidence="2 4" id="KW-0641">Proline biosynthesis</keyword>
<dbReference type="Gene3D" id="3.40.50.720">
    <property type="entry name" value="NAD(P)-binding Rossmann-like Domain"/>
    <property type="match status" value="1"/>
</dbReference>
<dbReference type="InterPro" id="IPR053790">
    <property type="entry name" value="P5CR-like_CS"/>
</dbReference>
<dbReference type="SUPFAM" id="SSF48179">
    <property type="entry name" value="6-phosphogluconate dehydrogenase C-terminal domain-like"/>
    <property type="match status" value="1"/>
</dbReference>
<name>A0ABU6MIL7_9BACI</name>
<sequence length="280" mass="30817">MLQSKKIAFLGAGSMAEAMISGIINKGDIPPNTITVTNKSNLNRLNHLQTKYDITIMDKEHIPFEEMDVLVLAMKPKDAETALHYIRDKVAPHQLILSVIAGISLDYMGSFFKEGQQLIRVMPNTSAMISESVTAFSTGSYTNDESILTAEALLKCIGDVYQIPEEHMDIFTGIAGSGPAYFYYLMEHIEEVAIENGLDREIAREIAAKMIQGAAKMMIQQEDTPSQLRQKVTSPNGTTAAGLKALEQYGGGKAIFEAIQNAARRSKEISSELQRKDVIL</sequence>
<dbReference type="InterPro" id="IPR029036">
    <property type="entry name" value="P5CR_dimer"/>
</dbReference>
<dbReference type="PROSITE" id="PS00521">
    <property type="entry name" value="P5CR"/>
    <property type="match status" value="1"/>
</dbReference>
<dbReference type="RefSeq" id="WP_066266486.1">
    <property type="nucleotide sequence ID" value="NZ_JARMAB010000023.1"/>
</dbReference>
<accession>A0ABU6MIL7</accession>
<evidence type="ECO:0000313" key="8">
    <source>
        <dbReference type="Proteomes" id="UP001341444"/>
    </source>
</evidence>
<keyword evidence="2 4" id="KW-0028">Amino-acid biosynthesis</keyword>
<dbReference type="PANTHER" id="PTHR11645:SF49">
    <property type="entry name" value="PYRROLINE-5-CARBOXYLATE REDUCTASE 1"/>
    <property type="match status" value="1"/>
</dbReference>
<evidence type="ECO:0000259" key="5">
    <source>
        <dbReference type="Pfam" id="PF03807"/>
    </source>
</evidence>
<dbReference type="InterPro" id="IPR008927">
    <property type="entry name" value="6-PGluconate_DH-like_C_sf"/>
</dbReference>
<dbReference type="Gene3D" id="1.10.3730.10">
    <property type="entry name" value="ProC C-terminal domain-like"/>
    <property type="match status" value="1"/>
</dbReference>
<keyword evidence="2 4" id="KW-0560">Oxidoreductase</keyword>
<reference evidence="7 8" key="1">
    <citation type="submission" date="2023-03" db="EMBL/GenBank/DDBJ databases">
        <title>Bacillus Genome Sequencing.</title>
        <authorList>
            <person name="Dunlap C."/>
        </authorList>
    </citation>
    <scope>NUCLEOTIDE SEQUENCE [LARGE SCALE GENOMIC DNA]</scope>
    <source>
        <strain evidence="7 8">B-23453</strain>
    </source>
</reference>
<dbReference type="NCBIfam" id="TIGR00112">
    <property type="entry name" value="proC"/>
    <property type="match status" value="1"/>
</dbReference>
<keyword evidence="8" id="KW-1185">Reference proteome</keyword>
<dbReference type="EMBL" id="JARMAB010000023">
    <property type="protein sequence ID" value="MED1204514.1"/>
    <property type="molecule type" value="Genomic_DNA"/>
</dbReference>
<protein>
    <recommendedName>
        <fullName evidence="2 3">Pyrroline-5-carboxylate reductase</fullName>
        <shortName evidence="2">P5C reductase</shortName>
        <shortName evidence="2">P5CR</shortName>
        <ecNumber evidence="2 3">1.5.1.2</ecNumber>
    </recommendedName>
    <alternativeName>
        <fullName evidence="2">PCA reductase</fullName>
    </alternativeName>
</protein>
<proteinExistence type="inferred from homology"/>
<dbReference type="EC" id="1.5.1.2" evidence="2 3"/>
<dbReference type="GO" id="GO:0004735">
    <property type="term" value="F:pyrroline-5-carboxylate reductase activity"/>
    <property type="evidence" value="ECO:0007669"/>
    <property type="project" value="UniProtKB-EC"/>
</dbReference>
<evidence type="ECO:0000256" key="2">
    <source>
        <dbReference type="HAMAP-Rule" id="MF_01925"/>
    </source>
</evidence>
<dbReference type="InterPro" id="IPR028939">
    <property type="entry name" value="P5C_Rdtase_cat_N"/>
</dbReference>
<dbReference type="SUPFAM" id="SSF51735">
    <property type="entry name" value="NAD(P)-binding Rossmann-fold domains"/>
    <property type="match status" value="1"/>
</dbReference>
<evidence type="ECO:0000259" key="6">
    <source>
        <dbReference type="Pfam" id="PF14748"/>
    </source>
</evidence>
<dbReference type="InterPro" id="IPR000304">
    <property type="entry name" value="Pyrroline-COOH_reductase"/>
</dbReference>
<feature type="domain" description="Pyrroline-5-carboxylate reductase catalytic N-terminal" evidence="5">
    <location>
        <begin position="6"/>
        <end position="102"/>
    </location>
</feature>
<comment type="function">
    <text evidence="2">Catalyzes the reduction of 1-pyrroline-5-carboxylate (PCA) to L-proline.</text>
</comment>
<comment type="subcellular location">
    <subcellularLocation>
        <location evidence="2">Cytoplasm</location>
    </subcellularLocation>
</comment>
<dbReference type="Pfam" id="PF14748">
    <property type="entry name" value="P5CR_dimer"/>
    <property type="match status" value="1"/>
</dbReference>
<evidence type="ECO:0000313" key="7">
    <source>
        <dbReference type="EMBL" id="MED1204514.1"/>
    </source>
</evidence>
<comment type="catalytic activity">
    <reaction evidence="2">
        <text>L-proline + NAD(+) = (S)-1-pyrroline-5-carboxylate + NADH + 2 H(+)</text>
        <dbReference type="Rhea" id="RHEA:14105"/>
        <dbReference type="ChEBI" id="CHEBI:15378"/>
        <dbReference type="ChEBI" id="CHEBI:17388"/>
        <dbReference type="ChEBI" id="CHEBI:57540"/>
        <dbReference type="ChEBI" id="CHEBI:57945"/>
        <dbReference type="ChEBI" id="CHEBI:60039"/>
        <dbReference type="EC" id="1.5.1.2"/>
    </reaction>
</comment>